<reference evidence="2 3" key="1">
    <citation type="submission" date="2016-10" db="EMBL/GenBank/DDBJ databases">
        <authorList>
            <person name="de Groot N.N."/>
        </authorList>
    </citation>
    <scope>NUCLEOTIDE SEQUENCE [LARGE SCALE GENOMIC DNA]</scope>
    <source>
        <strain evidence="2 3">DSM 21039</strain>
    </source>
</reference>
<evidence type="ECO:0000313" key="2">
    <source>
        <dbReference type="EMBL" id="SEM15609.1"/>
    </source>
</evidence>
<feature type="signal peptide" evidence="1">
    <location>
        <begin position="1"/>
        <end position="20"/>
    </location>
</feature>
<evidence type="ECO:0008006" key="4">
    <source>
        <dbReference type="Google" id="ProtNLM"/>
    </source>
</evidence>
<evidence type="ECO:0000256" key="1">
    <source>
        <dbReference type="SAM" id="SignalP"/>
    </source>
</evidence>
<proteinExistence type="predicted"/>
<protein>
    <recommendedName>
        <fullName evidence="4">DUF4421 domain-containing protein</fullName>
    </recommendedName>
</protein>
<evidence type="ECO:0000313" key="3">
    <source>
        <dbReference type="Proteomes" id="UP000198984"/>
    </source>
</evidence>
<dbReference type="AlphaFoldDB" id="A0A1H7W3D7"/>
<organism evidence="2 3">
    <name type="scientific">Chitinophaga rupis</name>
    <dbReference type="NCBI Taxonomy" id="573321"/>
    <lineage>
        <taxon>Bacteria</taxon>
        <taxon>Pseudomonadati</taxon>
        <taxon>Bacteroidota</taxon>
        <taxon>Chitinophagia</taxon>
        <taxon>Chitinophagales</taxon>
        <taxon>Chitinophagaceae</taxon>
        <taxon>Chitinophaga</taxon>
    </lineage>
</organism>
<name>A0A1H7W3D7_9BACT</name>
<dbReference type="Proteomes" id="UP000198984">
    <property type="component" value="Unassembled WGS sequence"/>
</dbReference>
<dbReference type="Pfam" id="PF14391">
    <property type="entry name" value="DUF4421"/>
    <property type="match status" value="1"/>
</dbReference>
<dbReference type="STRING" id="573321.SAMN04488505_103535"/>
<accession>A0A1H7W3D7</accession>
<keyword evidence="3" id="KW-1185">Reference proteome</keyword>
<dbReference type="InterPro" id="IPR025535">
    <property type="entry name" value="DUF4421"/>
</dbReference>
<dbReference type="EMBL" id="FOBB01000003">
    <property type="protein sequence ID" value="SEM15609.1"/>
    <property type="molecule type" value="Genomic_DNA"/>
</dbReference>
<feature type="chain" id="PRO_5011508506" description="DUF4421 domain-containing protein" evidence="1">
    <location>
        <begin position="21"/>
        <end position="347"/>
    </location>
</feature>
<gene>
    <name evidence="2" type="ORF">SAMN04488505_103535</name>
</gene>
<keyword evidence="1" id="KW-0732">Signal</keyword>
<sequence>MRLQLVLLLAGLGSTMVAQGQKNTFGEKVFGWLRTQNDSAYITDHTRDLNLRLYGGRKYTYYDVVDRKLNKEVLYRPNNNFIVGVGANYKFLDINLGFSLPDVEHNKDRYGTTKYLDLQTHIYLRKLVIDLYWQRYKGYFLADQGGPLGNVLEDRPRLLRPDLRTRNYGASVMYIFNDRRFSYRGAYLQNEHQKKSAGSLIIGAEIFSIRIHADSSIIPSNLQSPDFFEGQRFYGSGIVSVAGNAGYAYTLVYKKHLFMTLSLSGALGVNVTRLYMNDSIPKKAGWQLNNTIRASIGYNSNLYFAGFQYMNVLTRSETPVKETYQTFGTGNFRISLVRRFKLRKKLF</sequence>